<accession>X1CII6</accession>
<dbReference type="PANTHER" id="PTHR42682:SF4">
    <property type="entry name" value="NADH-UBIQUINONE_PLASTOQUINONE"/>
    <property type="match status" value="1"/>
</dbReference>
<keyword evidence="5" id="KW-0560">Oxidoreductase</keyword>
<evidence type="ECO:0000256" key="6">
    <source>
        <dbReference type="ARBA" id="ARBA00023136"/>
    </source>
</evidence>
<comment type="caution">
    <text evidence="9">The sequence shown here is derived from an EMBL/GenBank/DDBJ whole genome shotgun (WGS) entry which is preliminary data.</text>
</comment>
<name>X1CII6_9ZZZZ</name>
<sequence length="177" mass="18825">GLLACVTGILFQRYRTLELEGYGGLAKRFPRLAGVTLVAVVSLSAVPFTSGFSAMILTLMGAGKLHAGYAACGLAGLILSSWCLTRAMQQLFCGKFREPVIEHPAWSGGDCASRDAEGDLNLRELAATFPLAAALLFIGLVPQSFLEPTAAAVQRIAETLDREPITTHAATKMKKEI</sequence>
<keyword evidence="4 7" id="KW-1133">Transmembrane helix</keyword>
<evidence type="ECO:0000259" key="8">
    <source>
        <dbReference type="Pfam" id="PF00361"/>
    </source>
</evidence>
<keyword evidence="2" id="KW-1003">Cell membrane</keyword>
<evidence type="ECO:0000256" key="1">
    <source>
        <dbReference type="ARBA" id="ARBA00004651"/>
    </source>
</evidence>
<comment type="subcellular location">
    <subcellularLocation>
        <location evidence="1">Cell membrane</location>
        <topology evidence="1">Multi-pass membrane protein</topology>
    </subcellularLocation>
</comment>
<organism evidence="9">
    <name type="scientific">marine sediment metagenome</name>
    <dbReference type="NCBI Taxonomy" id="412755"/>
    <lineage>
        <taxon>unclassified sequences</taxon>
        <taxon>metagenomes</taxon>
        <taxon>ecological metagenomes</taxon>
    </lineage>
</organism>
<evidence type="ECO:0000256" key="5">
    <source>
        <dbReference type="ARBA" id="ARBA00023002"/>
    </source>
</evidence>
<protein>
    <recommendedName>
        <fullName evidence="8">NADH:quinone oxidoreductase/Mrp antiporter transmembrane domain-containing protein</fullName>
    </recommendedName>
</protein>
<keyword evidence="3 7" id="KW-0812">Transmembrane</keyword>
<feature type="transmembrane region" description="Helical" evidence="7">
    <location>
        <begin position="32"/>
        <end position="60"/>
    </location>
</feature>
<dbReference type="AlphaFoldDB" id="X1CII6"/>
<dbReference type="InterPro" id="IPR001750">
    <property type="entry name" value="ND/Mrp_TM"/>
</dbReference>
<feature type="non-terminal residue" evidence="9">
    <location>
        <position position="1"/>
    </location>
</feature>
<dbReference type="EMBL" id="BART01022412">
    <property type="protein sequence ID" value="GAG96043.1"/>
    <property type="molecule type" value="Genomic_DNA"/>
</dbReference>
<evidence type="ECO:0000256" key="4">
    <source>
        <dbReference type="ARBA" id="ARBA00022989"/>
    </source>
</evidence>
<dbReference type="InterPro" id="IPR052175">
    <property type="entry name" value="ComplexI-like_HydComp"/>
</dbReference>
<gene>
    <name evidence="9" type="ORF">S01H4_41029</name>
</gene>
<dbReference type="GO" id="GO:0016491">
    <property type="term" value="F:oxidoreductase activity"/>
    <property type="evidence" value="ECO:0007669"/>
    <property type="project" value="UniProtKB-KW"/>
</dbReference>
<reference evidence="9" key="1">
    <citation type="journal article" date="2014" name="Front. Microbiol.">
        <title>High frequency of phylogenetically diverse reductive dehalogenase-homologous genes in deep subseafloor sedimentary metagenomes.</title>
        <authorList>
            <person name="Kawai M."/>
            <person name="Futagami T."/>
            <person name="Toyoda A."/>
            <person name="Takaki Y."/>
            <person name="Nishi S."/>
            <person name="Hori S."/>
            <person name="Arai W."/>
            <person name="Tsubouchi T."/>
            <person name="Morono Y."/>
            <person name="Uchiyama I."/>
            <person name="Ito T."/>
            <person name="Fujiyama A."/>
            <person name="Inagaki F."/>
            <person name="Takami H."/>
        </authorList>
    </citation>
    <scope>NUCLEOTIDE SEQUENCE</scope>
    <source>
        <strain evidence="9">Expedition CK06-06</strain>
    </source>
</reference>
<proteinExistence type="predicted"/>
<feature type="domain" description="NADH:quinone oxidoreductase/Mrp antiporter transmembrane" evidence="8">
    <location>
        <begin position="2"/>
        <end position="66"/>
    </location>
</feature>
<keyword evidence="6 7" id="KW-0472">Membrane</keyword>
<feature type="transmembrane region" description="Helical" evidence="7">
    <location>
        <begin position="66"/>
        <end position="85"/>
    </location>
</feature>
<evidence type="ECO:0000256" key="2">
    <source>
        <dbReference type="ARBA" id="ARBA00022475"/>
    </source>
</evidence>
<dbReference type="Pfam" id="PF00361">
    <property type="entry name" value="Proton_antipo_M"/>
    <property type="match status" value="1"/>
</dbReference>
<dbReference type="GO" id="GO:0005886">
    <property type="term" value="C:plasma membrane"/>
    <property type="evidence" value="ECO:0007669"/>
    <property type="project" value="UniProtKB-SubCell"/>
</dbReference>
<evidence type="ECO:0000256" key="3">
    <source>
        <dbReference type="ARBA" id="ARBA00022692"/>
    </source>
</evidence>
<dbReference type="PANTHER" id="PTHR42682">
    <property type="entry name" value="HYDROGENASE-4 COMPONENT F"/>
    <property type="match status" value="1"/>
</dbReference>
<evidence type="ECO:0000313" key="9">
    <source>
        <dbReference type="EMBL" id="GAG96043.1"/>
    </source>
</evidence>
<evidence type="ECO:0000256" key="7">
    <source>
        <dbReference type="SAM" id="Phobius"/>
    </source>
</evidence>